<evidence type="ECO:0000259" key="6">
    <source>
        <dbReference type="Pfam" id="PF04542"/>
    </source>
</evidence>
<keyword evidence="4" id="KW-0238">DNA-binding</keyword>
<dbReference type="GO" id="GO:0003677">
    <property type="term" value="F:DNA binding"/>
    <property type="evidence" value="ECO:0007669"/>
    <property type="project" value="UniProtKB-KW"/>
</dbReference>
<dbReference type="InterPro" id="IPR036388">
    <property type="entry name" value="WH-like_DNA-bd_sf"/>
</dbReference>
<dbReference type="Pfam" id="PF04542">
    <property type="entry name" value="Sigma70_r2"/>
    <property type="match status" value="1"/>
</dbReference>
<dbReference type="InterPro" id="IPR014284">
    <property type="entry name" value="RNA_pol_sigma-70_dom"/>
</dbReference>
<dbReference type="AlphaFoldDB" id="A0A265NF76"/>
<dbReference type="InterPro" id="IPR013325">
    <property type="entry name" value="RNA_pol_sigma_r2"/>
</dbReference>
<evidence type="ECO:0000256" key="5">
    <source>
        <dbReference type="ARBA" id="ARBA00023163"/>
    </source>
</evidence>
<keyword evidence="3" id="KW-0731">Sigma factor</keyword>
<protein>
    <recommendedName>
        <fullName evidence="10">RNA polymerase sigma-70 region 2 domain-containing protein</fullName>
    </recommendedName>
</protein>
<dbReference type="RefSeq" id="WP_094884481.1">
    <property type="nucleotide sequence ID" value="NZ_NPMS01000001.1"/>
</dbReference>
<organism evidence="8 9">
    <name type="scientific">Virgibacillus indicus</name>
    <dbReference type="NCBI Taxonomy" id="2024554"/>
    <lineage>
        <taxon>Bacteria</taxon>
        <taxon>Bacillati</taxon>
        <taxon>Bacillota</taxon>
        <taxon>Bacilli</taxon>
        <taxon>Bacillales</taxon>
        <taxon>Bacillaceae</taxon>
        <taxon>Virgibacillus</taxon>
    </lineage>
</organism>
<name>A0A265NF76_9BACI</name>
<dbReference type="OrthoDB" id="9783788at2"/>
<dbReference type="SUPFAM" id="SSF88659">
    <property type="entry name" value="Sigma3 and sigma4 domains of RNA polymerase sigma factors"/>
    <property type="match status" value="1"/>
</dbReference>
<sequence>MTHKNLQFTFEEIFKQNERRIHYYIHRLHIRDSNEDFYTEGLFALWNAYKSYQPDKGPMATYFNFMIRNRMIDLIRKETKAVEKVENYITQNKPQFNDGNYRRGNENSIPINNFSEALPVDNNLWEQLRENLTPNQWKWVYYYILEGMPLKDIANLEGVTVDAVKSWAKQARAKLRKEEFREKIGWSVDI</sequence>
<evidence type="ECO:0000256" key="2">
    <source>
        <dbReference type="ARBA" id="ARBA00023015"/>
    </source>
</evidence>
<evidence type="ECO:0000259" key="7">
    <source>
        <dbReference type="Pfam" id="PF08281"/>
    </source>
</evidence>
<dbReference type="InterPro" id="IPR007627">
    <property type="entry name" value="RNA_pol_sigma70_r2"/>
</dbReference>
<evidence type="ECO:0000313" key="9">
    <source>
        <dbReference type="Proteomes" id="UP000216498"/>
    </source>
</evidence>
<dbReference type="InterPro" id="IPR013249">
    <property type="entry name" value="RNA_pol_sigma70_r4_t2"/>
</dbReference>
<dbReference type="PANTHER" id="PTHR43133:SF8">
    <property type="entry name" value="RNA POLYMERASE SIGMA FACTOR HI_1459-RELATED"/>
    <property type="match status" value="1"/>
</dbReference>
<accession>A0A265NF76</accession>
<keyword evidence="2" id="KW-0805">Transcription regulation</keyword>
<dbReference type="InterPro" id="IPR039425">
    <property type="entry name" value="RNA_pol_sigma-70-like"/>
</dbReference>
<proteinExistence type="inferred from homology"/>
<feature type="domain" description="RNA polymerase sigma-70 region 2" evidence="6">
    <location>
        <begin position="14"/>
        <end position="79"/>
    </location>
</feature>
<evidence type="ECO:0000256" key="3">
    <source>
        <dbReference type="ARBA" id="ARBA00023082"/>
    </source>
</evidence>
<keyword evidence="5" id="KW-0804">Transcription</keyword>
<dbReference type="GO" id="GO:0006352">
    <property type="term" value="P:DNA-templated transcription initiation"/>
    <property type="evidence" value="ECO:0007669"/>
    <property type="project" value="InterPro"/>
</dbReference>
<comment type="caution">
    <text evidence="8">The sequence shown here is derived from an EMBL/GenBank/DDBJ whole genome shotgun (WGS) entry which is preliminary data.</text>
</comment>
<dbReference type="GO" id="GO:0016987">
    <property type="term" value="F:sigma factor activity"/>
    <property type="evidence" value="ECO:0007669"/>
    <property type="project" value="UniProtKB-KW"/>
</dbReference>
<dbReference type="InterPro" id="IPR013324">
    <property type="entry name" value="RNA_pol_sigma_r3/r4-like"/>
</dbReference>
<reference evidence="8 9" key="1">
    <citation type="submission" date="2017-08" db="EMBL/GenBank/DDBJ databases">
        <title>Virgibacillus indicus sp. nov. and Virgibacillus profoundi sp. nov, two moderately halophilic bacteria isolated from marine sediment by using the Microfluidic Streak Plate.</title>
        <authorList>
            <person name="Xu B."/>
            <person name="Hu B."/>
            <person name="Wang J."/>
            <person name="Zhu Y."/>
            <person name="Huang L."/>
            <person name="Du W."/>
            <person name="Huang Y."/>
        </authorList>
    </citation>
    <scope>NUCLEOTIDE SEQUENCE [LARGE SCALE GENOMIC DNA]</scope>
    <source>
        <strain evidence="8 9">IO3-P2-C2</strain>
    </source>
</reference>
<dbReference type="SUPFAM" id="SSF88946">
    <property type="entry name" value="Sigma2 domain of RNA polymerase sigma factors"/>
    <property type="match status" value="1"/>
</dbReference>
<dbReference type="Proteomes" id="UP000216498">
    <property type="component" value="Unassembled WGS sequence"/>
</dbReference>
<dbReference type="PANTHER" id="PTHR43133">
    <property type="entry name" value="RNA POLYMERASE ECF-TYPE SIGMA FACTO"/>
    <property type="match status" value="1"/>
</dbReference>
<dbReference type="Gene3D" id="1.10.1740.10">
    <property type="match status" value="1"/>
</dbReference>
<evidence type="ECO:0000256" key="4">
    <source>
        <dbReference type="ARBA" id="ARBA00023125"/>
    </source>
</evidence>
<comment type="similarity">
    <text evidence="1">Belongs to the sigma-70 factor family. ECF subfamily.</text>
</comment>
<dbReference type="NCBIfam" id="TIGR02937">
    <property type="entry name" value="sigma70-ECF"/>
    <property type="match status" value="1"/>
</dbReference>
<evidence type="ECO:0008006" key="10">
    <source>
        <dbReference type="Google" id="ProtNLM"/>
    </source>
</evidence>
<dbReference type="EMBL" id="NPMS01000001">
    <property type="protein sequence ID" value="OZU90692.1"/>
    <property type="molecule type" value="Genomic_DNA"/>
</dbReference>
<dbReference type="Gene3D" id="1.10.10.10">
    <property type="entry name" value="Winged helix-like DNA-binding domain superfamily/Winged helix DNA-binding domain"/>
    <property type="match status" value="1"/>
</dbReference>
<gene>
    <name evidence="8" type="ORF">CIL03_05380</name>
</gene>
<keyword evidence="9" id="KW-1185">Reference proteome</keyword>
<feature type="domain" description="RNA polymerase sigma factor 70 region 4 type 2" evidence="7">
    <location>
        <begin position="131"/>
        <end position="175"/>
    </location>
</feature>
<evidence type="ECO:0000313" key="8">
    <source>
        <dbReference type="EMBL" id="OZU90692.1"/>
    </source>
</evidence>
<evidence type="ECO:0000256" key="1">
    <source>
        <dbReference type="ARBA" id="ARBA00010641"/>
    </source>
</evidence>
<dbReference type="Pfam" id="PF08281">
    <property type="entry name" value="Sigma70_r4_2"/>
    <property type="match status" value="1"/>
</dbReference>